<evidence type="ECO:0000256" key="1">
    <source>
        <dbReference type="SAM" id="MobiDB-lite"/>
    </source>
</evidence>
<dbReference type="EnsemblPlants" id="KQK99930">
    <property type="protein sequence ID" value="KQK99930"/>
    <property type="gene ID" value="SETIT_011610mg"/>
</dbReference>
<dbReference type="Gramene" id="KQK99930">
    <property type="protein sequence ID" value="KQK99930"/>
    <property type="gene ID" value="SETIT_011610mg"/>
</dbReference>
<feature type="region of interest" description="Disordered" evidence="1">
    <location>
        <begin position="1"/>
        <end position="33"/>
    </location>
</feature>
<evidence type="ECO:0000313" key="2">
    <source>
        <dbReference type="EnsemblPlants" id="KQK99930"/>
    </source>
</evidence>
<keyword evidence="3" id="KW-1185">Reference proteome</keyword>
<accession>K3YBL6</accession>
<dbReference type="HOGENOM" id="CLU_3036000_0_0_1"/>
<name>K3YBL6_SETIT</name>
<protein>
    <submittedName>
        <fullName evidence="2">Uncharacterized protein</fullName>
    </submittedName>
</protein>
<dbReference type="Proteomes" id="UP000004995">
    <property type="component" value="Unassembled WGS sequence"/>
</dbReference>
<dbReference type="InParanoid" id="K3YBL6"/>
<reference evidence="2" key="2">
    <citation type="submission" date="2018-08" db="UniProtKB">
        <authorList>
            <consortium name="EnsemblPlants"/>
        </authorList>
    </citation>
    <scope>IDENTIFICATION</scope>
    <source>
        <strain evidence="2">Yugu1</strain>
    </source>
</reference>
<dbReference type="AlphaFoldDB" id="K3YBL6"/>
<dbReference type="EMBL" id="AGNK02004587">
    <property type="status" value="NOT_ANNOTATED_CDS"/>
    <property type="molecule type" value="Genomic_DNA"/>
</dbReference>
<organism evidence="2 3">
    <name type="scientific">Setaria italica</name>
    <name type="common">Foxtail millet</name>
    <name type="synonym">Panicum italicum</name>
    <dbReference type="NCBI Taxonomy" id="4555"/>
    <lineage>
        <taxon>Eukaryota</taxon>
        <taxon>Viridiplantae</taxon>
        <taxon>Streptophyta</taxon>
        <taxon>Embryophyta</taxon>
        <taxon>Tracheophyta</taxon>
        <taxon>Spermatophyta</taxon>
        <taxon>Magnoliopsida</taxon>
        <taxon>Liliopsida</taxon>
        <taxon>Poales</taxon>
        <taxon>Poaceae</taxon>
        <taxon>PACMAD clade</taxon>
        <taxon>Panicoideae</taxon>
        <taxon>Panicodae</taxon>
        <taxon>Paniceae</taxon>
        <taxon>Cenchrinae</taxon>
        <taxon>Setaria</taxon>
    </lineage>
</organism>
<sequence>MDTARNSGVAPVADWRRGTASAMTPPKPQPPAAERWCCQVAGRRHFLIERLLPPR</sequence>
<evidence type="ECO:0000313" key="3">
    <source>
        <dbReference type="Proteomes" id="UP000004995"/>
    </source>
</evidence>
<reference evidence="3" key="1">
    <citation type="journal article" date="2012" name="Nat. Biotechnol.">
        <title>Reference genome sequence of the model plant Setaria.</title>
        <authorList>
            <person name="Bennetzen J.L."/>
            <person name="Schmutz J."/>
            <person name="Wang H."/>
            <person name="Percifield R."/>
            <person name="Hawkins J."/>
            <person name="Pontaroli A.C."/>
            <person name="Estep M."/>
            <person name="Feng L."/>
            <person name="Vaughn J.N."/>
            <person name="Grimwood J."/>
            <person name="Jenkins J."/>
            <person name="Barry K."/>
            <person name="Lindquist E."/>
            <person name="Hellsten U."/>
            <person name="Deshpande S."/>
            <person name="Wang X."/>
            <person name="Wu X."/>
            <person name="Mitros T."/>
            <person name="Triplett J."/>
            <person name="Yang X."/>
            <person name="Ye C.Y."/>
            <person name="Mauro-Herrera M."/>
            <person name="Wang L."/>
            <person name="Li P."/>
            <person name="Sharma M."/>
            <person name="Sharma R."/>
            <person name="Ronald P.C."/>
            <person name="Panaud O."/>
            <person name="Kellogg E.A."/>
            <person name="Brutnell T.P."/>
            <person name="Doust A.N."/>
            <person name="Tuskan G.A."/>
            <person name="Rokhsar D."/>
            <person name="Devos K.M."/>
        </authorList>
    </citation>
    <scope>NUCLEOTIDE SEQUENCE [LARGE SCALE GENOMIC DNA]</scope>
    <source>
        <strain evidence="3">cv. Yugu1</strain>
    </source>
</reference>
<proteinExistence type="predicted"/>